<dbReference type="InterPro" id="IPR002347">
    <property type="entry name" value="SDR_fam"/>
</dbReference>
<dbReference type="InterPro" id="IPR036291">
    <property type="entry name" value="NAD(P)-bd_dom_sf"/>
</dbReference>
<dbReference type="Pfam" id="PF13561">
    <property type="entry name" value="adh_short_C2"/>
    <property type="match status" value="1"/>
</dbReference>
<dbReference type="Proteomes" id="UP001374803">
    <property type="component" value="Chromosome"/>
</dbReference>
<accession>A0ABZ2KUK6</accession>
<name>A0ABZ2KUK6_9BACT</name>
<dbReference type="PRINTS" id="PR00081">
    <property type="entry name" value="GDHRDH"/>
</dbReference>
<gene>
    <name evidence="3" type="ORF">LVJ94_35580</name>
</gene>
<keyword evidence="2" id="KW-0560">Oxidoreductase</keyword>
<keyword evidence="4" id="KW-1185">Reference proteome</keyword>
<evidence type="ECO:0000313" key="4">
    <source>
        <dbReference type="Proteomes" id="UP001374803"/>
    </source>
</evidence>
<evidence type="ECO:0000256" key="1">
    <source>
        <dbReference type="ARBA" id="ARBA00006484"/>
    </source>
</evidence>
<reference evidence="3" key="1">
    <citation type="submission" date="2021-12" db="EMBL/GenBank/DDBJ databases">
        <title>Discovery of the Pendulisporaceae a myxobacterial family with distinct sporulation behavior and unique specialized metabolism.</title>
        <authorList>
            <person name="Garcia R."/>
            <person name="Popoff A."/>
            <person name="Bader C.D."/>
            <person name="Loehr J."/>
            <person name="Walesch S."/>
            <person name="Walt C."/>
            <person name="Boldt J."/>
            <person name="Bunk B."/>
            <person name="Haeckl F.J.F.P.J."/>
            <person name="Gunesch A.P."/>
            <person name="Birkelbach J."/>
            <person name="Nuebel U."/>
            <person name="Pietschmann T."/>
            <person name="Bach T."/>
            <person name="Mueller R."/>
        </authorList>
    </citation>
    <scope>NUCLEOTIDE SEQUENCE</scope>
    <source>
        <strain evidence="3">MSr11367</strain>
    </source>
</reference>
<comment type="similarity">
    <text evidence="1">Belongs to the short-chain dehydrogenases/reductases (SDR) family.</text>
</comment>
<dbReference type="InterPro" id="IPR051122">
    <property type="entry name" value="SDR_DHRS6-like"/>
</dbReference>
<sequence>MSETIIVFGASSGIGESVAALAHRHGARTVAVGRDRTKLEGLRGRLSGVEIASVDASRREDVDAFFRDQGAFDHLVIALSGGKGAGLFRELPLEDVRSGFEGKFFPQLNVAQAALSTLRKEGGSITFISAASARSVAPGTAGLTAINAAIESVIPILALELAPIRVNGISPGVVDTPWWNDVPADVKAGFFDRARANLPVRRVGTPEEVAELVWFLAHAAFVTGSVYEIDGGHRLVASRA</sequence>
<evidence type="ECO:0000313" key="3">
    <source>
        <dbReference type="EMBL" id="WXB02225.1"/>
    </source>
</evidence>
<dbReference type="SUPFAM" id="SSF51735">
    <property type="entry name" value="NAD(P)-binding Rossmann-fold domains"/>
    <property type="match status" value="1"/>
</dbReference>
<dbReference type="PANTHER" id="PTHR43477:SF1">
    <property type="entry name" value="DIHYDROANTICAPSIN 7-DEHYDROGENASE"/>
    <property type="match status" value="1"/>
</dbReference>
<dbReference type="PANTHER" id="PTHR43477">
    <property type="entry name" value="DIHYDROANTICAPSIN 7-DEHYDROGENASE"/>
    <property type="match status" value="1"/>
</dbReference>
<dbReference type="Gene3D" id="3.40.50.720">
    <property type="entry name" value="NAD(P)-binding Rossmann-like Domain"/>
    <property type="match status" value="1"/>
</dbReference>
<evidence type="ECO:0000256" key="2">
    <source>
        <dbReference type="ARBA" id="ARBA00023002"/>
    </source>
</evidence>
<dbReference type="RefSeq" id="WP_394831851.1">
    <property type="nucleotide sequence ID" value="NZ_CP089929.1"/>
</dbReference>
<protein>
    <submittedName>
        <fullName evidence="3">SDR family oxidoreductase</fullName>
    </submittedName>
</protein>
<dbReference type="EMBL" id="CP089983">
    <property type="protein sequence ID" value="WXB02225.1"/>
    <property type="molecule type" value="Genomic_DNA"/>
</dbReference>
<proteinExistence type="inferred from homology"/>
<organism evidence="3 4">
    <name type="scientific">Pendulispora rubella</name>
    <dbReference type="NCBI Taxonomy" id="2741070"/>
    <lineage>
        <taxon>Bacteria</taxon>
        <taxon>Pseudomonadati</taxon>
        <taxon>Myxococcota</taxon>
        <taxon>Myxococcia</taxon>
        <taxon>Myxococcales</taxon>
        <taxon>Sorangiineae</taxon>
        <taxon>Pendulisporaceae</taxon>
        <taxon>Pendulispora</taxon>
    </lineage>
</organism>